<feature type="compositionally biased region" description="Basic and acidic residues" evidence="1">
    <location>
        <begin position="284"/>
        <end position="294"/>
    </location>
</feature>
<accession>A0AA36FQL8</accession>
<dbReference type="AlphaFoldDB" id="A0AA36FQL8"/>
<sequence>MISNYLDILYTDTNLIFDRRFYSYVLPAVKSMGEPYTLRIKFTRACLGENLFSADPARVSVPLFKIYLFNGEDLENKVQGWTIEFQQKNNYTIFFKDGFLESDPVEERTPLWSAATEKSTFFKVPPDNHEELVTKEFYIDVQKSKLQIRVGDSLTVQTCIQVGYCRVGEQTLQIDYKPRNHRWAIRRGHPQCTAVISEHSDNFRVGDHLQDPKPENMVHIKANTWGSEEYSETALVGSLHLAICITVIMVIAAIYFTILVSSSEIVDFNAIGLMQRERQRAMHREQDFLDASRRAERRRQHMA</sequence>
<keyword evidence="2" id="KW-1133">Transmembrane helix</keyword>
<evidence type="ECO:0000313" key="3">
    <source>
        <dbReference type="EMBL" id="CAJ0561666.1"/>
    </source>
</evidence>
<name>A0AA36FQL8_9BILA</name>
<dbReference type="EMBL" id="CATQJA010000577">
    <property type="protein sequence ID" value="CAJ0561666.1"/>
    <property type="molecule type" value="Genomic_DNA"/>
</dbReference>
<keyword evidence="2" id="KW-0472">Membrane</keyword>
<evidence type="ECO:0000256" key="2">
    <source>
        <dbReference type="SAM" id="Phobius"/>
    </source>
</evidence>
<protein>
    <submittedName>
        <fullName evidence="3">Uncharacterized protein</fullName>
    </submittedName>
</protein>
<comment type="caution">
    <text evidence="3">The sequence shown here is derived from an EMBL/GenBank/DDBJ whole genome shotgun (WGS) entry which is preliminary data.</text>
</comment>
<evidence type="ECO:0000256" key="1">
    <source>
        <dbReference type="SAM" id="MobiDB-lite"/>
    </source>
</evidence>
<gene>
    <name evidence="3" type="ORF">MSPICULIGERA_LOCUS1895</name>
</gene>
<keyword evidence="4" id="KW-1185">Reference proteome</keyword>
<reference evidence="3" key="1">
    <citation type="submission" date="2023-06" db="EMBL/GenBank/DDBJ databases">
        <authorList>
            <person name="Delattre M."/>
        </authorList>
    </citation>
    <scope>NUCLEOTIDE SEQUENCE</scope>
    <source>
        <strain evidence="3">AF72</strain>
    </source>
</reference>
<evidence type="ECO:0000313" key="4">
    <source>
        <dbReference type="Proteomes" id="UP001177023"/>
    </source>
</evidence>
<feature type="transmembrane region" description="Helical" evidence="2">
    <location>
        <begin position="239"/>
        <end position="260"/>
    </location>
</feature>
<keyword evidence="2" id="KW-0812">Transmembrane</keyword>
<feature type="region of interest" description="Disordered" evidence="1">
    <location>
        <begin position="284"/>
        <end position="303"/>
    </location>
</feature>
<organism evidence="3 4">
    <name type="scientific">Mesorhabditis spiculigera</name>
    <dbReference type="NCBI Taxonomy" id="96644"/>
    <lineage>
        <taxon>Eukaryota</taxon>
        <taxon>Metazoa</taxon>
        <taxon>Ecdysozoa</taxon>
        <taxon>Nematoda</taxon>
        <taxon>Chromadorea</taxon>
        <taxon>Rhabditida</taxon>
        <taxon>Rhabditina</taxon>
        <taxon>Rhabditomorpha</taxon>
        <taxon>Rhabditoidea</taxon>
        <taxon>Rhabditidae</taxon>
        <taxon>Mesorhabditinae</taxon>
        <taxon>Mesorhabditis</taxon>
    </lineage>
</organism>
<proteinExistence type="predicted"/>
<dbReference type="Proteomes" id="UP001177023">
    <property type="component" value="Unassembled WGS sequence"/>
</dbReference>
<feature type="non-terminal residue" evidence="3">
    <location>
        <position position="1"/>
    </location>
</feature>